<keyword evidence="4" id="KW-1185">Reference proteome</keyword>
<feature type="compositionally biased region" description="Polar residues" evidence="1">
    <location>
        <begin position="357"/>
        <end position="368"/>
    </location>
</feature>
<dbReference type="AlphaFoldDB" id="A0A5C4N7C0"/>
<feature type="compositionally biased region" description="Low complexity" evidence="1">
    <location>
        <begin position="320"/>
        <end position="344"/>
    </location>
</feature>
<name>A0A5C4N7C0_9RHOB</name>
<sequence>MRKARMNRTFLTSAMAGLLGATVLTPAAFAQSAESLATEGQSCEALRTLYTEQSDVLREEWIEQTRPAVDQGDEAQCQVFYDQALTELAQLDTGAQGSQTGAQTAQVGQQPAQTDTQTAQVGAGTGEEGCEELQSLTVVEVDRLREEWIVEAERIIQAGDAAQCQTLYQQASAELAQLDSGQQVEGGGVATAEIVVVQPDAEVQVTQQPPEVTVTNPQPQVTVNQGQPQVLVRQSPPNVRVQVPQPIITIEQSPPEIIITMPDPEVAVSNPQPQVSVRQAEPTVRVEQPEPQVQIQQAEGSDGQADVQIEQSDEAQVQLQQPQGEAQVEVQQQEPVVQFEQAEPNVTVEQVGEADVQFSQTGEPTVTIQQAGQESQQQAGAEAPQADAEGGLDVENSELTAGEQEAEGEAQPADQ</sequence>
<gene>
    <name evidence="3" type="ORF">FHG71_19130</name>
</gene>
<feature type="signal peptide" evidence="2">
    <location>
        <begin position="1"/>
        <end position="30"/>
    </location>
</feature>
<evidence type="ECO:0000313" key="3">
    <source>
        <dbReference type="EMBL" id="TNC63746.1"/>
    </source>
</evidence>
<feature type="region of interest" description="Disordered" evidence="1">
    <location>
        <begin position="272"/>
        <end position="415"/>
    </location>
</feature>
<dbReference type="RefSeq" id="WP_139083300.1">
    <property type="nucleotide sequence ID" value="NZ_VDFV01000047.1"/>
</dbReference>
<dbReference type="OrthoDB" id="7876889at2"/>
<protein>
    <submittedName>
        <fullName evidence="3">Uncharacterized protein</fullName>
    </submittedName>
</protein>
<evidence type="ECO:0000256" key="2">
    <source>
        <dbReference type="SAM" id="SignalP"/>
    </source>
</evidence>
<feature type="compositionally biased region" description="Low complexity" evidence="1">
    <location>
        <begin position="281"/>
        <end position="297"/>
    </location>
</feature>
<evidence type="ECO:0000313" key="4">
    <source>
        <dbReference type="Proteomes" id="UP000305709"/>
    </source>
</evidence>
<feature type="compositionally biased region" description="Low complexity" evidence="1">
    <location>
        <begin position="369"/>
        <end position="389"/>
    </location>
</feature>
<keyword evidence="2" id="KW-0732">Signal</keyword>
<dbReference type="Proteomes" id="UP000305709">
    <property type="component" value="Unassembled WGS sequence"/>
</dbReference>
<reference evidence="3 4" key="1">
    <citation type="submission" date="2019-06" db="EMBL/GenBank/DDBJ databases">
        <authorList>
            <person name="Jiang L."/>
        </authorList>
    </citation>
    <scope>NUCLEOTIDE SEQUENCE [LARGE SCALE GENOMIC DNA]</scope>
    <source>
        <strain evidence="3 4">YIM 48858</strain>
    </source>
</reference>
<dbReference type="EMBL" id="VDFV01000047">
    <property type="protein sequence ID" value="TNC63746.1"/>
    <property type="molecule type" value="Genomic_DNA"/>
</dbReference>
<accession>A0A5C4N7C0</accession>
<evidence type="ECO:0000256" key="1">
    <source>
        <dbReference type="SAM" id="MobiDB-lite"/>
    </source>
</evidence>
<comment type="caution">
    <text evidence="3">The sequence shown here is derived from an EMBL/GenBank/DDBJ whole genome shotgun (WGS) entry which is preliminary data.</text>
</comment>
<proteinExistence type="predicted"/>
<feature type="chain" id="PRO_5022711798" evidence="2">
    <location>
        <begin position="31"/>
        <end position="415"/>
    </location>
</feature>
<organism evidence="3 4">
    <name type="scientific">Rubellimicrobium roseum</name>
    <dbReference type="NCBI Taxonomy" id="687525"/>
    <lineage>
        <taxon>Bacteria</taxon>
        <taxon>Pseudomonadati</taxon>
        <taxon>Pseudomonadota</taxon>
        <taxon>Alphaproteobacteria</taxon>
        <taxon>Rhodobacterales</taxon>
        <taxon>Roseobacteraceae</taxon>
        <taxon>Rubellimicrobium</taxon>
    </lineage>
</organism>